<evidence type="ECO:0000313" key="3">
    <source>
        <dbReference type="EMBL" id="PZX60883.1"/>
    </source>
</evidence>
<dbReference type="Gene3D" id="3.40.50.1820">
    <property type="entry name" value="alpha/beta hydrolase"/>
    <property type="match status" value="1"/>
</dbReference>
<dbReference type="SUPFAM" id="SSF53474">
    <property type="entry name" value="alpha/beta-Hydrolases"/>
    <property type="match status" value="1"/>
</dbReference>
<dbReference type="OrthoDB" id="9809549at2"/>
<feature type="domain" description="Serine aminopeptidase S33" evidence="2">
    <location>
        <begin position="79"/>
        <end position="283"/>
    </location>
</feature>
<protein>
    <recommendedName>
        <fullName evidence="2">Serine aminopeptidase S33 domain-containing protein</fullName>
    </recommendedName>
</protein>
<gene>
    <name evidence="3" type="ORF">LX80_02367</name>
</gene>
<sequence length="322" mass="34797">MKQHTFIFITFIIGITTVFSSSFAQTPAAVHETPIVLQTASGSIEGTLTLPEKNTPIPVALIIAGSGPTDRNGNNPTMHNGSLRMLADSLAKYGIASVRYDKRGVGASAAALKAEKDIRFNDYVNDAIGWLQLLQKDKRFNKIVVIGHSEGSLIGMLAAKHNANAFVSIAGAGMPAADILKTQLATQPEPFKQMIYADIDTLQRGDTLRYVNPLLYSLFRPSVQPYLISWFQYNPAKAIAALKDMPVCIIQGTADIQISEADAKLLAQADPAAQLVMIPGMNHIFKNVNGDRNANIATYNNPSLPINAQLVKTITAFIHALP</sequence>
<dbReference type="InterPro" id="IPR029058">
    <property type="entry name" value="AB_hydrolase_fold"/>
</dbReference>
<feature type="signal peptide" evidence="1">
    <location>
        <begin position="1"/>
        <end position="24"/>
    </location>
</feature>
<feature type="chain" id="PRO_5015975694" description="Serine aminopeptidase S33 domain-containing protein" evidence="1">
    <location>
        <begin position="25"/>
        <end position="322"/>
    </location>
</feature>
<dbReference type="GO" id="GO:0052689">
    <property type="term" value="F:carboxylic ester hydrolase activity"/>
    <property type="evidence" value="ECO:0007669"/>
    <property type="project" value="TreeGrafter"/>
</dbReference>
<name>A0A2W7RJ86_9BACT</name>
<organism evidence="3 4">
    <name type="scientific">Hydrotalea sandarakina</name>
    <dbReference type="NCBI Taxonomy" id="1004304"/>
    <lineage>
        <taxon>Bacteria</taxon>
        <taxon>Pseudomonadati</taxon>
        <taxon>Bacteroidota</taxon>
        <taxon>Chitinophagia</taxon>
        <taxon>Chitinophagales</taxon>
        <taxon>Chitinophagaceae</taxon>
        <taxon>Hydrotalea</taxon>
    </lineage>
</organism>
<reference evidence="3 4" key="1">
    <citation type="submission" date="2018-06" db="EMBL/GenBank/DDBJ databases">
        <title>Genomic Encyclopedia of Archaeal and Bacterial Type Strains, Phase II (KMG-II): from individual species to whole genera.</title>
        <authorList>
            <person name="Goeker M."/>
        </authorList>
    </citation>
    <scope>NUCLEOTIDE SEQUENCE [LARGE SCALE GENOMIC DNA]</scope>
    <source>
        <strain evidence="3 4">DSM 23241</strain>
    </source>
</reference>
<dbReference type="Proteomes" id="UP000249720">
    <property type="component" value="Unassembled WGS sequence"/>
</dbReference>
<evidence type="ECO:0000259" key="2">
    <source>
        <dbReference type="Pfam" id="PF12146"/>
    </source>
</evidence>
<evidence type="ECO:0000256" key="1">
    <source>
        <dbReference type="SAM" id="SignalP"/>
    </source>
</evidence>
<dbReference type="RefSeq" id="WP_111296719.1">
    <property type="nucleotide sequence ID" value="NZ_QKZV01000008.1"/>
</dbReference>
<comment type="caution">
    <text evidence="3">The sequence shown here is derived from an EMBL/GenBank/DDBJ whole genome shotgun (WGS) entry which is preliminary data.</text>
</comment>
<keyword evidence="1" id="KW-0732">Signal</keyword>
<evidence type="ECO:0000313" key="4">
    <source>
        <dbReference type="Proteomes" id="UP000249720"/>
    </source>
</evidence>
<keyword evidence="4" id="KW-1185">Reference proteome</keyword>
<dbReference type="InterPro" id="IPR022742">
    <property type="entry name" value="Hydrolase_4"/>
</dbReference>
<accession>A0A2W7RJ86</accession>
<dbReference type="PANTHER" id="PTHR43265:SF1">
    <property type="entry name" value="ESTERASE ESTD"/>
    <property type="match status" value="1"/>
</dbReference>
<dbReference type="EMBL" id="QKZV01000008">
    <property type="protein sequence ID" value="PZX60883.1"/>
    <property type="molecule type" value="Genomic_DNA"/>
</dbReference>
<dbReference type="PANTHER" id="PTHR43265">
    <property type="entry name" value="ESTERASE ESTD"/>
    <property type="match status" value="1"/>
</dbReference>
<dbReference type="Pfam" id="PF12146">
    <property type="entry name" value="Hydrolase_4"/>
    <property type="match status" value="1"/>
</dbReference>
<proteinExistence type="predicted"/>
<dbReference type="InterPro" id="IPR053145">
    <property type="entry name" value="AB_hydrolase_Est10"/>
</dbReference>
<dbReference type="AlphaFoldDB" id="A0A2W7RJ86"/>